<gene>
    <name evidence="2" type="ORF">BpHYR1_023368</name>
</gene>
<dbReference type="Gene3D" id="3.40.50.720">
    <property type="entry name" value="NAD(P)-binding Rossmann-like Domain"/>
    <property type="match status" value="1"/>
</dbReference>
<dbReference type="AlphaFoldDB" id="A0A3M7QCT3"/>
<evidence type="ECO:0000313" key="3">
    <source>
        <dbReference type="Proteomes" id="UP000276133"/>
    </source>
</evidence>
<keyword evidence="3" id="KW-1185">Reference proteome</keyword>
<accession>A0A3M7QCT3</accession>
<name>A0A3M7QCT3_BRAPC</name>
<dbReference type="GO" id="GO:0005829">
    <property type="term" value="C:cytosol"/>
    <property type="evidence" value="ECO:0007669"/>
    <property type="project" value="TreeGrafter"/>
</dbReference>
<comment type="caution">
    <text evidence="2">The sequence shown here is derived from an EMBL/GenBank/DDBJ whole genome shotgun (WGS) entry which is preliminary data.</text>
</comment>
<sequence>MSKNILILGGNGFIGAECVEYLLDNNQNYNLVLVNRDNWNDWDTMSRIKSRIKENIKLDRKKGSLKAALWHYLSQEDFKFDAVIDFSAYKVRVVKNFFQEVPKDKFKIYILISSDSVYEVCQIDMDRPNLTLDESDSIRPESESERKKLKELDSYGHHKLKCEEELLNHKVPYLILRLPDVIGPRDSTNRFWFYQMYLEFLEYKNPGGIHEIKISKFYHNKKTSYVFVRDVARVIDLLLKTNKQNEIVNLGFEQAMSINDLLALIALFIKPGMDQRIKCVSVENCANYIYEPFPSVTKAPFSDLNNSFEECVRFYQSAYSKFESERRQIEKELKKEWIKDINDQEIFKKFINQFLK</sequence>
<dbReference type="InterPro" id="IPR036291">
    <property type="entry name" value="NAD(P)-bd_dom_sf"/>
</dbReference>
<proteinExistence type="predicted"/>
<dbReference type="GO" id="GO:0003978">
    <property type="term" value="F:UDP-glucose 4-epimerase activity"/>
    <property type="evidence" value="ECO:0007669"/>
    <property type="project" value="TreeGrafter"/>
</dbReference>
<evidence type="ECO:0000313" key="2">
    <source>
        <dbReference type="EMBL" id="RNA09022.1"/>
    </source>
</evidence>
<dbReference type="Proteomes" id="UP000276133">
    <property type="component" value="Unassembled WGS sequence"/>
</dbReference>
<protein>
    <submittedName>
        <fullName evidence="2">Chloroplast stem-loop binding of 41 kDa chloroplastic-like</fullName>
    </submittedName>
</protein>
<dbReference type="Pfam" id="PF01370">
    <property type="entry name" value="Epimerase"/>
    <property type="match status" value="1"/>
</dbReference>
<dbReference type="EMBL" id="REGN01006566">
    <property type="protein sequence ID" value="RNA09022.1"/>
    <property type="molecule type" value="Genomic_DNA"/>
</dbReference>
<dbReference type="OrthoDB" id="16464at2759"/>
<dbReference type="SUPFAM" id="SSF51735">
    <property type="entry name" value="NAD(P)-binding Rossmann-fold domains"/>
    <property type="match status" value="1"/>
</dbReference>
<dbReference type="PANTHER" id="PTHR43725">
    <property type="entry name" value="UDP-GLUCOSE 4-EPIMERASE"/>
    <property type="match status" value="1"/>
</dbReference>
<dbReference type="STRING" id="10195.A0A3M7QCT3"/>
<feature type="domain" description="NAD-dependent epimerase/dehydratase" evidence="1">
    <location>
        <begin position="5"/>
        <end position="251"/>
    </location>
</feature>
<dbReference type="GO" id="GO:0005996">
    <property type="term" value="P:monosaccharide metabolic process"/>
    <property type="evidence" value="ECO:0007669"/>
    <property type="project" value="TreeGrafter"/>
</dbReference>
<dbReference type="InterPro" id="IPR001509">
    <property type="entry name" value="Epimerase_deHydtase"/>
</dbReference>
<evidence type="ECO:0000259" key="1">
    <source>
        <dbReference type="Pfam" id="PF01370"/>
    </source>
</evidence>
<organism evidence="2 3">
    <name type="scientific">Brachionus plicatilis</name>
    <name type="common">Marine rotifer</name>
    <name type="synonym">Brachionus muelleri</name>
    <dbReference type="NCBI Taxonomy" id="10195"/>
    <lineage>
        <taxon>Eukaryota</taxon>
        <taxon>Metazoa</taxon>
        <taxon>Spiralia</taxon>
        <taxon>Gnathifera</taxon>
        <taxon>Rotifera</taxon>
        <taxon>Eurotatoria</taxon>
        <taxon>Monogononta</taxon>
        <taxon>Pseudotrocha</taxon>
        <taxon>Ploima</taxon>
        <taxon>Brachionidae</taxon>
        <taxon>Brachionus</taxon>
    </lineage>
</organism>
<reference evidence="2 3" key="1">
    <citation type="journal article" date="2018" name="Sci. Rep.">
        <title>Genomic signatures of local adaptation to the degree of environmental predictability in rotifers.</title>
        <authorList>
            <person name="Franch-Gras L."/>
            <person name="Hahn C."/>
            <person name="Garcia-Roger E.M."/>
            <person name="Carmona M.J."/>
            <person name="Serra M."/>
            <person name="Gomez A."/>
        </authorList>
    </citation>
    <scope>NUCLEOTIDE SEQUENCE [LARGE SCALE GENOMIC DNA]</scope>
    <source>
        <strain evidence="2">HYR1</strain>
    </source>
</reference>
<dbReference type="PANTHER" id="PTHR43725:SF32">
    <property type="entry name" value="NAD-DEPENDENT EPIMERASE_DEHYDRATASE DOMAIN-CONTAINING PROTEIN"/>
    <property type="match status" value="1"/>
</dbReference>